<evidence type="ECO:0000313" key="2">
    <source>
        <dbReference type="EMBL" id="KAF0722511.1"/>
    </source>
</evidence>
<dbReference type="AlphaFoldDB" id="A0A6G0W8M8"/>
<dbReference type="Proteomes" id="UP000481153">
    <property type="component" value="Unassembled WGS sequence"/>
</dbReference>
<name>A0A6G0W8M8_9STRA</name>
<evidence type="ECO:0000256" key="1">
    <source>
        <dbReference type="SAM" id="Phobius"/>
    </source>
</evidence>
<sequence length="622" mass="70567">MLLALTGFLYVIFTVTCSAVYIYHLDPTFRNDHWWPGFNTSATQTFISDVFNAKLIAGEAGDFSLLGVLREKDYSGITTFIDMRRSAARRLLLLPLPPETAIQVLRRNTFQTNLHIITPYCWVDFHRQWELAHTAKRQERCLNHDLQNAAVYVEALLRNSVNWIASQFYLPMRTTIFSDINSTADGMAWLSRLHSFTMVSVEDEVAEWSRQNLTAWTSQLQNLFQEGFDDSIELVNALGVCQRITITSIADVRHGSSAWTTAWAYAGFWNDLIACQVFNCSVVRGSPTHIDQIGLDWDKDIYNGRAETRGSRLIRTKLGPYEAIDLRFVQLPTSLLLLYTEFDKLYNNAQTQQDIPVTSTLDAVPIAWQSGEFVFYGGNPLCPFGFPQTFVQHSFGYYDDCGTQDPHTIDLTRRSASFATSMSSLKLRDVRATCRACLSTVELCTKVLIQAVNQSDTIFWPNPEIVVQVTQEVKDLHLSMLQTAPNTTNNIDMMLIQEMIADGDPWSFFGWVTVWEWMDGQREVFVFESDENAVTIMSRPHGFLPLPANSLELPQVACNYIRIFMMYVTGVLLGLGVVLMAFGARSCFEIDGSNLFIFNRVVGSVWLVRPLLFLRGMTAILV</sequence>
<gene>
    <name evidence="2" type="ORF">Ae201684_018351</name>
</gene>
<proteinExistence type="predicted"/>
<keyword evidence="1" id="KW-0472">Membrane</keyword>
<reference evidence="2 3" key="1">
    <citation type="submission" date="2019-07" db="EMBL/GenBank/DDBJ databases">
        <title>Genomics analysis of Aphanomyces spp. identifies a new class of oomycete effector associated with host adaptation.</title>
        <authorList>
            <person name="Gaulin E."/>
        </authorList>
    </citation>
    <scope>NUCLEOTIDE SEQUENCE [LARGE SCALE GENOMIC DNA]</scope>
    <source>
        <strain evidence="2 3">ATCC 201684</strain>
    </source>
</reference>
<protein>
    <submittedName>
        <fullName evidence="2">Uncharacterized protein</fullName>
    </submittedName>
</protein>
<keyword evidence="3" id="KW-1185">Reference proteome</keyword>
<accession>A0A6G0W8M8</accession>
<feature type="transmembrane region" description="Helical" evidence="1">
    <location>
        <begin position="595"/>
        <end position="614"/>
    </location>
</feature>
<dbReference type="VEuPathDB" id="FungiDB:AeMF1_013447"/>
<feature type="transmembrane region" description="Helical" evidence="1">
    <location>
        <begin position="560"/>
        <end position="583"/>
    </location>
</feature>
<organism evidence="2 3">
    <name type="scientific">Aphanomyces euteiches</name>
    <dbReference type="NCBI Taxonomy" id="100861"/>
    <lineage>
        <taxon>Eukaryota</taxon>
        <taxon>Sar</taxon>
        <taxon>Stramenopiles</taxon>
        <taxon>Oomycota</taxon>
        <taxon>Saprolegniomycetes</taxon>
        <taxon>Saprolegniales</taxon>
        <taxon>Verrucalvaceae</taxon>
        <taxon>Aphanomyces</taxon>
    </lineage>
</organism>
<keyword evidence="1" id="KW-0812">Transmembrane</keyword>
<keyword evidence="1" id="KW-1133">Transmembrane helix</keyword>
<comment type="caution">
    <text evidence="2">The sequence shown here is derived from an EMBL/GenBank/DDBJ whole genome shotgun (WGS) entry which is preliminary data.</text>
</comment>
<evidence type="ECO:0000313" key="3">
    <source>
        <dbReference type="Proteomes" id="UP000481153"/>
    </source>
</evidence>
<dbReference type="EMBL" id="VJMJ01000331">
    <property type="protein sequence ID" value="KAF0722511.1"/>
    <property type="molecule type" value="Genomic_DNA"/>
</dbReference>